<evidence type="ECO:0000256" key="7">
    <source>
        <dbReference type="ARBA" id="ARBA00023203"/>
    </source>
</evidence>
<comment type="caution">
    <text evidence="10">The sequence shown here is derived from an EMBL/GenBank/DDBJ whole genome shotgun (WGS) entry which is preliminary data.</text>
</comment>
<dbReference type="GO" id="GO:0007015">
    <property type="term" value="P:actin filament organization"/>
    <property type="evidence" value="ECO:0007669"/>
    <property type="project" value="TreeGrafter"/>
</dbReference>
<comment type="similarity">
    <text evidence="1 8">Belongs to the TRAFAC class myosin-kinesin ATPase superfamily. Myosin family.</text>
</comment>
<evidence type="ECO:0000256" key="5">
    <source>
        <dbReference type="ARBA" id="ARBA00023123"/>
    </source>
</evidence>
<evidence type="ECO:0000256" key="3">
    <source>
        <dbReference type="ARBA" id="ARBA00022840"/>
    </source>
</evidence>
<dbReference type="Pfam" id="PF00063">
    <property type="entry name" value="Myosin_head"/>
    <property type="match status" value="2"/>
</dbReference>
<dbReference type="PANTHER" id="PTHR13140:SF857">
    <property type="entry name" value="MYOSIN-11"/>
    <property type="match status" value="1"/>
</dbReference>
<keyword evidence="6" id="KW-0505">Motor protein</keyword>
<keyword evidence="7 8" id="KW-0009">Actin-binding</keyword>
<protein>
    <submittedName>
        <fullName evidence="10">Myosin-3</fullName>
    </submittedName>
</protein>
<name>A0A8J5CXT2_CHIOP</name>
<reference evidence="10" key="1">
    <citation type="submission" date="2020-07" db="EMBL/GenBank/DDBJ databases">
        <title>The High-quality genome of the commercially important snow crab, Chionoecetes opilio.</title>
        <authorList>
            <person name="Jeong J.-H."/>
            <person name="Ryu S."/>
        </authorList>
    </citation>
    <scope>NUCLEOTIDE SEQUENCE</scope>
    <source>
        <strain evidence="10">MADBK_172401_WGS</strain>
        <tissue evidence="10">Digestive gland</tissue>
    </source>
</reference>
<evidence type="ECO:0000256" key="8">
    <source>
        <dbReference type="PROSITE-ProRule" id="PRU00782"/>
    </source>
</evidence>
<dbReference type="InterPro" id="IPR027417">
    <property type="entry name" value="P-loop_NTPase"/>
</dbReference>
<evidence type="ECO:0000256" key="2">
    <source>
        <dbReference type="ARBA" id="ARBA00022741"/>
    </source>
</evidence>
<dbReference type="GO" id="GO:0051015">
    <property type="term" value="F:actin filament binding"/>
    <property type="evidence" value="ECO:0007669"/>
    <property type="project" value="TreeGrafter"/>
</dbReference>
<dbReference type="OrthoDB" id="6108017at2759"/>
<evidence type="ECO:0000259" key="9">
    <source>
        <dbReference type="PROSITE" id="PS51456"/>
    </source>
</evidence>
<keyword evidence="5 8" id="KW-0518">Myosin</keyword>
<dbReference type="EMBL" id="JACEEZ010006540">
    <property type="protein sequence ID" value="KAG0724681.1"/>
    <property type="molecule type" value="Genomic_DNA"/>
</dbReference>
<evidence type="ECO:0000256" key="6">
    <source>
        <dbReference type="ARBA" id="ARBA00023175"/>
    </source>
</evidence>
<dbReference type="InterPro" id="IPR001609">
    <property type="entry name" value="Myosin_head_motor_dom-like"/>
</dbReference>
<gene>
    <name evidence="10" type="primary">myo-3</name>
    <name evidence="10" type="ORF">GWK47_040079</name>
</gene>
<dbReference type="GO" id="GO:0000146">
    <property type="term" value="F:microfilament motor activity"/>
    <property type="evidence" value="ECO:0007669"/>
    <property type="project" value="TreeGrafter"/>
</dbReference>
<dbReference type="GO" id="GO:0005737">
    <property type="term" value="C:cytoplasm"/>
    <property type="evidence" value="ECO:0007669"/>
    <property type="project" value="TreeGrafter"/>
</dbReference>
<evidence type="ECO:0000313" key="11">
    <source>
        <dbReference type="Proteomes" id="UP000770661"/>
    </source>
</evidence>
<dbReference type="AlphaFoldDB" id="A0A8J5CXT2"/>
<dbReference type="GO" id="GO:0005524">
    <property type="term" value="F:ATP binding"/>
    <property type="evidence" value="ECO:0007669"/>
    <property type="project" value="UniProtKB-KW"/>
</dbReference>
<keyword evidence="4" id="KW-0175">Coiled coil</keyword>
<dbReference type="GO" id="GO:0016020">
    <property type="term" value="C:membrane"/>
    <property type="evidence" value="ECO:0007669"/>
    <property type="project" value="TreeGrafter"/>
</dbReference>
<feature type="domain" description="Myosin motor" evidence="9">
    <location>
        <begin position="1"/>
        <end position="254"/>
    </location>
</feature>
<dbReference type="SUPFAM" id="SSF52540">
    <property type="entry name" value="P-loop containing nucleoside triphosphate hydrolases"/>
    <property type="match status" value="2"/>
</dbReference>
<keyword evidence="3" id="KW-0067">ATP-binding</keyword>
<dbReference type="PANTHER" id="PTHR13140">
    <property type="entry name" value="MYOSIN"/>
    <property type="match status" value="1"/>
</dbReference>
<organism evidence="10 11">
    <name type="scientific">Chionoecetes opilio</name>
    <name type="common">Atlantic snow crab</name>
    <name type="synonym">Cancer opilio</name>
    <dbReference type="NCBI Taxonomy" id="41210"/>
    <lineage>
        <taxon>Eukaryota</taxon>
        <taxon>Metazoa</taxon>
        <taxon>Ecdysozoa</taxon>
        <taxon>Arthropoda</taxon>
        <taxon>Crustacea</taxon>
        <taxon>Multicrustacea</taxon>
        <taxon>Malacostraca</taxon>
        <taxon>Eumalacostraca</taxon>
        <taxon>Eucarida</taxon>
        <taxon>Decapoda</taxon>
        <taxon>Pleocyemata</taxon>
        <taxon>Brachyura</taxon>
        <taxon>Eubrachyura</taxon>
        <taxon>Majoidea</taxon>
        <taxon>Majidae</taxon>
        <taxon>Chionoecetes</taxon>
    </lineage>
</organism>
<dbReference type="InterPro" id="IPR036961">
    <property type="entry name" value="Kinesin_motor_dom_sf"/>
</dbReference>
<accession>A0A8J5CXT2</accession>
<evidence type="ECO:0000256" key="4">
    <source>
        <dbReference type="ARBA" id="ARBA00023054"/>
    </source>
</evidence>
<evidence type="ECO:0000313" key="10">
    <source>
        <dbReference type="EMBL" id="KAG0724681.1"/>
    </source>
</evidence>
<evidence type="ECO:0000256" key="1">
    <source>
        <dbReference type="ARBA" id="ARBA00008314"/>
    </source>
</evidence>
<dbReference type="GO" id="GO:0016459">
    <property type="term" value="C:myosin complex"/>
    <property type="evidence" value="ECO:0007669"/>
    <property type="project" value="UniProtKB-KW"/>
</dbReference>
<comment type="caution">
    <text evidence="8">Lacks conserved residue(s) required for the propagation of feature annotation.</text>
</comment>
<proteinExistence type="inferred from homology"/>
<dbReference type="Proteomes" id="UP000770661">
    <property type="component" value="Unassembled WGS sequence"/>
</dbReference>
<keyword evidence="11" id="KW-1185">Reference proteome</keyword>
<dbReference type="Gene3D" id="3.40.850.10">
    <property type="entry name" value="Kinesin motor domain"/>
    <property type="match status" value="1"/>
</dbReference>
<keyword evidence="2" id="KW-0547">Nucleotide-binding</keyword>
<sequence length="254" mass="28283">MALAVTRTTCRPLSVPFPSLPQEQLNNLMTVLRSTAPHFIRCIIPNEVKAPGKAKSSPTCLIERYPGRTCEPLCPSRPTSVPSACLCVILAEQLKNLMTVLRKTSPHFVRCIIPNEVKEAGKVASQLYCHHSSHTFTPIMLPVCMYSIKVNCRPRLILSRHCYQKTSVSTVPSLPSPTGVIDAALVMHQLTCNGVLEGIRICRKGFPNRMIYADFKHREANVHASRPSDIHQLFWATFGILRADCDVLKDVRGL</sequence>
<dbReference type="PROSITE" id="PS51456">
    <property type="entry name" value="MYOSIN_MOTOR"/>
    <property type="match status" value="1"/>
</dbReference>